<dbReference type="EMBL" id="BSYO01000020">
    <property type="protein sequence ID" value="GMH19309.1"/>
    <property type="molecule type" value="Genomic_DNA"/>
</dbReference>
<evidence type="ECO:0000313" key="2">
    <source>
        <dbReference type="Proteomes" id="UP001279734"/>
    </source>
</evidence>
<protein>
    <submittedName>
        <fullName evidence="1">Uncharacterized protein</fullName>
    </submittedName>
</protein>
<reference evidence="1" key="1">
    <citation type="submission" date="2023-05" db="EMBL/GenBank/DDBJ databases">
        <title>Nepenthes gracilis genome sequencing.</title>
        <authorList>
            <person name="Fukushima K."/>
        </authorList>
    </citation>
    <scope>NUCLEOTIDE SEQUENCE</scope>
    <source>
        <strain evidence="1">SING2019-196</strain>
    </source>
</reference>
<gene>
    <name evidence="1" type="ORF">Nepgr_021150</name>
</gene>
<keyword evidence="2" id="KW-1185">Reference proteome</keyword>
<name>A0AAD3SZ10_NEPGR</name>
<proteinExistence type="predicted"/>
<dbReference type="Proteomes" id="UP001279734">
    <property type="component" value="Unassembled WGS sequence"/>
</dbReference>
<sequence>MVKDLKFKKVSANVLIGATVDGQKVVGPSPPGAAINGQVQAEVLNKGNAHYPFFDSQVNSHVGLGPSKTTIKCAPQMVLQLKLQFWILLLGLLAGKPKYILTSFKVSVAIVQEMDNRSRKERVLKPDEEQGVDDIEGQQFSMLKIFPLKGGSVV</sequence>
<comment type="caution">
    <text evidence="1">The sequence shown here is derived from an EMBL/GenBank/DDBJ whole genome shotgun (WGS) entry which is preliminary data.</text>
</comment>
<dbReference type="AlphaFoldDB" id="A0AAD3SZ10"/>
<organism evidence="1 2">
    <name type="scientific">Nepenthes gracilis</name>
    <name type="common">Slender pitcher plant</name>
    <dbReference type="NCBI Taxonomy" id="150966"/>
    <lineage>
        <taxon>Eukaryota</taxon>
        <taxon>Viridiplantae</taxon>
        <taxon>Streptophyta</taxon>
        <taxon>Embryophyta</taxon>
        <taxon>Tracheophyta</taxon>
        <taxon>Spermatophyta</taxon>
        <taxon>Magnoliopsida</taxon>
        <taxon>eudicotyledons</taxon>
        <taxon>Gunneridae</taxon>
        <taxon>Pentapetalae</taxon>
        <taxon>Caryophyllales</taxon>
        <taxon>Nepenthaceae</taxon>
        <taxon>Nepenthes</taxon>
    </lineage>
</organism>
<accession>A0AAD3SZ10</accession>
<evidence type="ECO:0000313" key="1">
    <source>
        <dbReference type="EMBL" id="GMH19309.1"/>
    </source>
</evidence>